<name>A0A2K3QDQ3_9HYPO</name>
<keyword evidence="4" id="KW-1185">Reference proteome</keyword>
<feature type="compositionally biased region" description="Basic and acidic residues" evidence="1">
    <location>
        <begin position="197"/>
        <end position="208"/>
    </location>
</feature>
<dbReference type="AlphaFoldDB" id="A0A2K3QDQ3"/>
<feature type="region of interest" description="Disordered" evidence="1">
    <location>
        <begin position="183"/>
        <end position="328"/>
    </location>
</feature>
<sequence>MTSSKSFRAAMLPPSFSLSALRPNFDPGQRSRKSPRRTSSPDLFKPRPHDHPHGPAAAVAASREDLAGAPVPPPNRLRGKSKTWAARVSSLFPPLMSHDADPSPQTIPRKPLSIMPPTELPPPPPYHLYDSTTPGPSNDGLANIVAVEARPAPTPPPTGLALQLNSIMSLPELDMGELSLLASGNPHIMEPTPPSPETKRATLTKREPAALTCTPRGDDDAAKQGKLQKETREPRRRSNSPQQHHLSDLQPGPAARGRSIIAEPRGRRSMSAQTPSVTTDAAPGFRVVSGPVGVRPLSAKDRSQSPSRGRLRRSWLPGGGSSRSNSVDVGNSFKTDAWVMSDDAVRAEYNSTFLKNGEKVPELWNENGDVYVYLYPRGTGCGPSFKVSEFTVSSSYVFNELMQAEADTPTMARGRARSFGGRDSLSVYDAARIASPPMSPPLPESPGCMRLYLPTAPPAASGHLSAPGEASRAELDRLIAVRNLFAFLTGQPLVGTKSRPTIFQAFLEIAELLQEFGFTGVGGDTFGEAVDLSFDFYSDQLGLADCRHSREKTLEALVLGERMRCLDLYNEAFAHAAGKYSAIMDLRLPLFEQVSLHTRQRLERAHLDLVNRQQNVNEQLEQFDFPSLFAGIANSTSIPELKQVRFKVWRNSFSRMRSFLLGHYKATFGSWPPKASSKKNPFAESGLNRLVLKVLYSDMCALYDLLVDRVSLTSRVMDEVPAISDAADRMTTSALRNIMSEFDRSKPPVLPPIPFDLPQLPSMTAIHETFNSLSAKEQSRFEKRIKEHELLLILNKGYNYDTNSIKIPFLDQFKEFEMREGKGKMCQDLMDQRIGYWLFLYVVLQSLPMLVVDAPRLKYTDGVEYFLCQPPMGNPPWVEDRQVRKMWYEVTGGGGRLVELSADAVMFSVEATYHRSHCWLAAKRWESIEGADAPPPEEPALSPLEPPRPMFQDGDEFVASPPPAAGPSTPSPPPGGPQSALRLRTASPAVNRPNHAWRSSIAIGLEPVPMEPSIVFGGHNRSSSMGPGPWSSRLGSRSPSMGNLAALSRSSTPTAQSAATSGATFDDILGGTQKKPITNTKKKGRFF</sequence>
<dbReference type="STRING" id="45235.A0A2K3QDQ3"/>
<feature type="compositionally biased region" description="Basic and acidic residues" evidence="1">
    <location>
        <begin position="44"/>
        <end position="53"/>
    </location>
</feature>
<feature type="compositionally biased region" description="Polar residues" evidence="1">
    <location>
        <begin position="270"/>
        <end position="279"/>
    </location>
</feature>
<feature type="domain" description="DUF8004" evidence="2">
    <location>
        <begin position="533"/>
        <end position="625"/>
    </location>
</feature>
<feature type="compositionally biased region" description="Pro residues" evidence="1">
    <location>
        <begin position="933"/>
        <end position="949"/>
    </location>
</feature>
<feature type="region of interest" description="Disordered" evidence="1">
    <location>
        <begin position="1"/>
        <end position="82"/>
    </location>
</feature>
<feature type="compositionally biased region" description="Low complexity" evidence="1">
    <location>
        <begin position="1050"/>
        <end position="1064"/>
    </location>
</feature>
<proteinExistence type="predicted"/>
<reference evidence="3 4" key="1">
    <citation type="submission" date="2017-08" db="EMBL/GenBank/DDBJ databases">
        <title>Harnessing the power of phylogenomics to disentangle the directionality and signatures of interkingdom host jumping in the parasitic fungal genus Tolypocladium.</title>
        <authorList>
            <person name="Quandt C.A."/>
            <person name="Patterson W."/>
            <person name="Spatafora J.W."/>
        </authorList>
    </citation>
    <scope>NUCLEOTIDE SEQUENCE [LARGE SCALE GENOMIC DNA]</scope>
    <source>
        <strain evidence="3 4">CBS 113982</strain>
    </source>
</reference>
<dbReference type="PANTHER" id="PTHR39601">
    <property type="entry name" value="CHORIOGENIN HMINOR"/>
    <property type="match status" value="1"/>
</dbReference>
<protein>
    <recommendedName>
        <fullName evidence="2">DUF8004 domain-containing protein</fullName>
    </recommendedName>
</protein>
<dbReference type="OrthoDB" id="5300331at2759"/>
<gene>
    <name evidence="3" type="ORF">TCAP_04395</name>
</gene>
<dbReference type="Proteomes" id="UP000236621">
    <property type="component" value="Unassembled WGS sequence"/>
</dbReference>
<evidence type="ECO:0000259" key="2">
    <source>
        <dbReference type="Pfam" id="PF26013"/>
    </source>
</evidence>
<organism evidence="3 4">
    <name type="scientific">Tolypocladium capitatum</name>
    <dbReference type="NCBI Taxonomy" id="45235"/>
    <lineage>
        <taxon>Eukaryota</taxon>
        <taxon>Fungi</taxon>
        <taxon>Dikarya</taxon>
        <taxon>Ascomycota</taxon>
        <taxon>Pezizomycotina</taxon>
        <taxon>Sordariomycetes</taxon>
        <taxon>Hypocreomycetidae</taxon>
        <taxon>Hypocreales</taxon>
        <taxon>Ophiocordycipitaceae</taxon>
        <taxon>Tolypocladium</taxon>
    </lineage>
</organism>
<feature type="compositionally biased region" description="Pro residues" evidence="1">
    <location>
        <begin position="960"/>
        <end position="976"/>
    </location>
</feature>
<evidence type="ECO:0000256" key="1">
    <source>
        <dbReference type="SAM" id="MobiDB-lite"/>
    </source>
</evidence>
<accession>A0A2K3QDQ3</accession>
<evidence type="ECO:0000313" key="4">
    <source>
        <dbReference type="Proteomes" id="UP000236621"/>
    </source>
</evidence>
<feature type="region of interest" description="Disordered" evidence="1">
    <location>
        <begin position="1019"/>
        <end position="1087"/>
    </location>
</feature>
<dbReference type="InterPro" id="IPR058317">
    <property type="entry name" value="DUF8004"/>
</dbReference>
<feature type="region of interest" description="Disordered" evidence="1">
    <location>
        <begin position="930"/>
        <end position="981"/>
    </location>
</feature>
<evidence type="ECO:0000313" key="3">
    <source>
        <dbReference type="EMBL" id="PNY25670.1"/>
    </source>
</evidence>
<dbReference type="EMBL" id="NRSZ01000695">
    <property type="protein sequence ID" value="PNY25670.1"/>
    <property type="molecule type" value="Genomic_DNA"/>
</dbReference>
<dbReference type="Pfam" id="PF26013">
    <property type="entry name" value="DUF8004"/>
    <property type="match status" value="1"/>
</dbReference>
<dbReference type="PANTHER" id="PTHR39601:SF2">
    <property type="entry name" value="CHORIOGENIN HMINOR"/>
    <property type="match status" value="1"/>
</dbReference>
<comment type="caution">
    <text evidence="3">The sequence shown here is derived from an EMBL/GenBank/DDBJ whole genome shotgun (WGS) entry which is preliminary data.</text>
</comment>
<feature type="compositionally biased region" description="Basic and acidic residues" evidence="1">
    <location>
        <begin position="216"/>
        <end position="233"/>
    </location>
</feature>